<feature type="transmembrane region" description="Helical" evidence="1">
    <location>
        <begin position="47"/>
        <end position="66"/>
    </location>
</feature>
<evidence type="ECO:0000256" key="1">
    <source>
        <dbReference type="SAM" id="Phobius"/>
    </source>
</evidence>
<keyword evidence="1" id="KW-0812">Transmembrane</keyword>
<keyword evidence="1" id="KW-1133">Transmembrane helix</keyword>
<keyword evidence="3" id="KW-1185">Reference proteome</keyword>
<dbReference type="Proteomes" id="UP000249390">
    <property type="component" value="Unassembled WGS sequence"/>
</dbReference>
<dbReference type="EMBL" id="NQVE01000192">
    <property type="protein sequence ID" value="RAL41053.1"/>
    <property type="molecule type" value="Genomic_DNA"/>
</dbReference>
<reference evidence="2 3" key="1">
    <citation type="submission" date="2018-06" db="EMBL/GenBank/DDBJ databases">
        <title>The Genome of Cuscuta australis (Dodder) Provides Insight into the Evolution of Plant Parasitism.</title>
        <authorList>
            <person name="Liu H."/>
        </authorList>
    </citation>
    <scope>NUCLEOTIDE SEQUENCE [LARGE SCALE GENOMIC DNA]</scope>
    <source>
        <strain evidence="3">cv. Yunnan</strain>
        <tissue evidence="2">Vines</tissue>
    </source>
</reference>
<sequence length="81" mass="8632">MVSLGRDVEIRHALVAAATPDLEARMTREEVVAETEARVVARIKAKLKYCACFIALAAALASPWVAELLGVDPPYGIAPAN</sequence>
<organism evidence="2 3">
    <name type="scientific">Cuscuta australis</name>
    <dbReference type="NCBI Taxonomy" id="267555"/>
    <lineage>
        <taxon>Eukaryota</taxon>
        <taxon>Viridiplantae</taxon>
        <taxon>Streptophyta</taxon>
        <taxon>Embryophyta</taxon>
        <taxon>Tracheophyta</taxon>
        <taxon>Spermatophyta</taxon>
        <taxon>Magnoliopsida</taxon>
        <taxon>eudicotyledons</taxon>
        <taxon>Gunneridae</taxon>
        <taxon>Pentapetalae</taxon>
        <taxon>asterids</taxon>
        <taxon>lamiids</taxon>
        <taxon>Solanales</taxon>
        <taxon>Convolvulaceae</taxon>
        <taxon>Cuscuteae</taxon>
        <taxon>Cuscuta</taxon>
        <taxon>Cuscuta subgen. Grammica</taxon>
        <taxon>Cuscuta sect. Cleistogrammica</taxon>
    </lineage>
</organism>
<gene>
    <name evidence="2" type="ORF">DM860_008751</name>
</gene>
<proteinExistence type="predicted"/>
<protein>
    <submittedName>
        <fullName evidence="2">Uncharacterized protein</fullName>
    </submittedName>
</protein>
<accession>A0A328DAT2</accession>
<comment type="caution">
    <text evidence="2">The sequence shown here is derived from an EMBL/GenBank/DDBJ whole genome shotgun (WGS) entry which is preliminary data.</text>
</comment>
<evidence type="ECO:0000313" key="2">
    <source>
        <dbReference type="EMBL" id="RAL41053.1"/>
    </source>
</evidence>
<keyword evidence="1" id="KW-0472">Membrane</keyword>
<evidence type="ECO:0000313" key="3">
    <source>
        <dbReference type="Proteomes" id="UP000249390"/>
    </source>
</evidence>
<name>A0A328DAT2_9ASTE</name>
<dbReference type="AlphaFoldDB" id="A0A328DAT2"/>